<name>A0A384JUY3_BOTFB</name>
<gene>
    <name evidence="4" type="ORF">BCIN_10g03300</name>
</gene>
<feature type="region of interest" description="Disordered" evidence="3">
    <location>
        <begin position="33"/>
        <end position="82"/>
    </location>
</feature>
<keyword evidence="1" id="KW-0677">Repeat</keyword>
<dbReference type="InterPro" id="IPR051240">
    <property type="entry name" value="Mito_RNA-Proc/Resp"/>
</dbReference>
<sequence length="864" mass="97579">MSSPYVCITCRQALSHLRRNKSFQWHSKATFNSLISTPPSSTSEQYKQDGAASTRGFQGGETRNRPKLPRRPPATRYATREPADALESMFEDTLKQQSIRQPTRTSVLSQRTSSTVKAYQDGEQLKEMLRAECPLNDCWSFFVEHFGPTAWKNGTISRNSWPVYLKSTVPRMLRLIRDQRNEQPLRNDVPTFSEMILVTFELGLLRGTQWVQMITKLIESIIAAGVTTAEGQKLLSELLKCWNIVCRRRPRRLQSQELINKSDPEVTPSCSDWSNLPSHSLHSIFLEKRQNGTQYAFGLLTPQFAPGEMYQLPTIALGTLKLLLELEKTEIGSSTIVEDAKPLMLKFSNTVNACSMSLIDAAEFFRDVPESVVNLVKGDWPTIKEFTEKENVRKDFKVTENLRTQALHKRVIDAHARRDVASLDRLWSQVQQLPIYIPNAKDGFESGYRTGYLTPAFYNLFILLFMNLKQQPRAIEVWNHMIGNNLTPNLGAWDAMLNGCKNSRDAKALEQVWAMMISSGEKPDVTCWTTRISGLIHCYQPEAGIRALDEMGRLWLAAARKKYPNLKIENSKNVKDIPGAIRPTIATINAAVSGLIKRQEIKAADRILAWADQWGIIPDVQTYNTLLSSIVRAGHSDKTPEILTSMEGHGVQADAATFVTILDQTFAGIETLSPAEQIEAINNTFLTMEQMKVTPNQFLYGKMIYLLLRGVPTDITPVSEVMNRMATQGLTPSTYIYTILLEYYFAQSPPNFQAATTLIERAQLTVGTVDHIFWDRLIEGYASVGDTDTAISYLRNVQKSKQFTSWNTMRTLLMALVEKDEWGVATELVNNAVKDTGGPIGAEEKGVEGQHKFWELVRELRILD</sequence>
<dbReference type="AlphaFoldDB" id="A0A384JUY3"/>
<dbReference type="EMBL" id="CP009814">
    <property type="protein sequence ID" value="ATZ54321.1"/>
    <property type="molecule type" value="Genomic_DNA"/>
</dbReference>
<protein>
    <recommendedName>
        <fullName evidence="6">Pentatricopeptide repeat protein</fullName>
    </recommendedName>
</protein>
<dbReference type="KEGG" id="bfu:BCIN_10g03300"/>
<evidence type="ECO:0000313" key="4">
    <source>
        <dbReference type="EMBL" id="ATZ54321.1"/>
    </source>
</evidence>
<dbReference type="Proteomes" id="UP000001798">
    <property type="component" value="Chromosome 10"/>
</dbReference>
<keyword evidence="5" id="KW-1185">Reference proteome</keyword>
<reference evidence="4 5" key="1">
    <citation type="journal article" date="2011" name="PLoS Genet.">
        <title>Genomic analysis of the necrotrophic fungal pathogens Sclerotinia sclerotiorum and Botrytis cinerea.</title>
        <authorList>
            <person name="Amselem J."/>
            <person name="Cuomo C.A."/>
            <person name="van Kan J.A."/>
            <person name="Viaud M."/>
            <person name="Benito E.P."/>
            <person name="Couloux A."/>
            <person name="Coutinho P.M."/>
            <person name="de Vries R.P."/>
            <person name="Dyer P.S."/>
            <person name="Fillinger S."/>
            <person name="Fournier E."/>
            <person name="Gout L."/>
            <person name="Hahn M."/>
            <person name="Kohn L."/>
            <person name="Lapalu N."/>
            <person name="Plummer K.M."/>
            <person name="Pradier J.M."/>
            <person name="Quevillon E."/>
            <person name="Sharon A."/>
            <person name="Simon A."/>
            <person name="ten Have A."/>
            <person name="Tudzynski B."/>
            <person name="Tudzynski P."/>
            <person name="Wincker P."/>
            <person name="Andrew M."/>
            <person name="Anthouard V."/>
            <person name="Beever R.E."/>
            <person name="Beffa R."/>
            <person name="Benoit I."/>
            <person name="Bouzid O."/>
            <person name="Brault B."/>
            <person name="Chen Z."/>
            <person name="Choquer M."/>
            <person name="Collemare J."/>
            <person name="Cotton P."/>
            <person name="Danchin E.G."/>
            <person name="Da Silva C."/>
            <person name="Gautier A."/>
            <person name="Giraud C."/>
            <person name="Giraud T."/>
            <person name="Gonzalez C."/>
            <person name="Grossetete S."/>
            <person name="Guldener U."/>
            <person name="Henrissat B."/>
            <person name="Howlett B.J."/>
            <person name="Kodira C."/>
            <person name="Kretschmer M."/>
            <person name="Lappartient A."/>
            <person name="Leroch M."/>
            <person name="Levis C."/>
            <person name="Mauceli E."/>
            <person name="Neuveglise C."/>
            <person name="Oeser B."/>
            <person name="Pearson M."/>
            <person name="Poulain J."/>
            <person name="Poussereau N."/>
            <person name="Quesneville H."/>
            <person name="Rascle C."/>
            <person name="Schumacher J."/>
            <person name="Segurens B."/>
            <person name="Sexton A."/>
            <person name="Silva E."/>
            <person name="Sirven C."/>
            <person name="Soanes D.M."/>
            <person name="Talbot N.J."/>
            <person name="Templeton M."/>
            <person name="Yandava C."/>
            <person name="Yarden O."/>
            <person name="Zeng Q."/>
            <person name="Rollins J.A."/>
            <person name="Lebrun M.H."/>
            <person name="Dickman M."/>
        </authorList>
    </citation>
    <scope>NUCLEOTIDE SEQUENCE [LARGE SCALE GENOMIC DNA]</scope>
    <source>
        <strain evidence="4 5">B05.10</strain>
    </source>
</reference>
<evidence type="ECO:0000256" key="1">
    <source>
        <dbReference type="ARBA" id="ARBA00022737"/>
    </source>
</evidence>
<proteinExistence type="predicted"/>
<feature type="repeat" description="PPR" evidence="2">
    <location>
        <begin position="619"/>
        <end position="653"/>
    </location>
</feature>
<dbReference type="PANTHER" id="PTHR47933:SF39">
    <property type="entry name" value="PENTACOTRIPEPTIDE-REPEAT REGION OF PRORP DOMAIN-CONTAINING PROTEIN"/>
    <property type="match status" value="1"/>
</dbReference>
<dbReference type="PANTHER" id="PTHR47933">
    <property type="entry name" value="PENTATRICOPEPTIDE REPEAT-CONTAINING PROTEIN 1, MITOCHONDRIAL"/>
    <property type="match status" value="1"/>
</dbReference>
<dbReference type="Pfam" id="PF13812">
    <property type="entry name" value="PPR_3"/>
    <property type="match status" value="1"/>
</dbReference>
<dbReference type="NCBIfam" id="TIGR00756">
    <property type="entry name" value="PPR"/>
    <property type="match status" value="1"/>
</dbReference>
<dbReference type="InterPro" id="IPR011990">
    <property type="entry name" value="TPR-like_helical_dom_sf"/>
</dbReference>
<reference evidence="4 5" key="2">
    <citation type="journal article" date="2012" name="Eukaryot. Cell">
        <title>Genome update of Botrytis cinerea strains B05.10 and T4.</title>
        <authorList>
            <person name="Staats M."/>
            <person name="van Kan J.A."/>
        </authorList>
    </citation>
    <scope>NUCLEOTIDE SEQUENCE [LARGE SCALE GENOMIC DNA]</scope>
    <source>
        <strain evidence="4 5">B05.10</strain>
    </source>
</reference>
<feature type="repeat" description="PPR" evidence="2">
    <location>
        <begin position="489"/>
        <end position="523"/>
    </location>
</feature>
<dbReference type="InterPro" id="IPR002885">
    <property type="entry name" value="PPR_rpt"/>
</dbReference>
<dbReference type="Gene3D" id="1.25.40.10">
    <property type="entry name" value="Tetratricopeptide repeat domain"/>
    <property type="match status" value="3"/>
</dbReference>
<dbReference type="OrthoDB" id="185373at2759"/>
<organism evidence="4 5">
    <name type="scientific">Botryotinia fuckeliana (strain B05.10)</name>
    <name type="common">Noble rot fungus</name>
    <name type="synonym">Botrytis cinerea</name>
    <dbReference type="NCBI Taxonomy" id="332648"/>
    <lineage>
        <taxon>Eukaryota</taxon>
        <taxon>Fungi</taxon>
        <taxon>Dikarya</taxon>
        <taxon>Ascomycota</taxon>
        <taxon>Pezizomycotina</taxon>
        <taxon>Leotiomycetes</taxon>
        <taxon>Helotiales</taxon>
        <taxon>Sclerotiniaceae</taxon>
        <taxon>Botrytis</taxon>
    </lineage>
</organism>
<dbReference type="RefSeq" id="XP_024551350.1">
    <property type="nucleotide sequence ID" value="XM_024695556.1"/>
</dbReference>
<dbReference type="GO" id="GO:0003729">
    <property type="term" value="F:mRNA binding"/>
    <property type="evidence" value="ECO:0007669"/>
    <property type="project" value="TreeGrafter"/>
</dbReference>
<dbReference type="PROSITE" id="PS51375">
    <property type="entry name" value="PPR"/>
    <property type="match status" value="2"/>
</dbReference>
<feature type="compositionally biased region" description="Polar residues" evidence="3">
    <location>
        <begin position="33"/>
        <end position="45"/>
    </location>
</feature>
<reference evidence="4 5" key="3">
    <citation type="journal article" date="2017" name="Mol. Plant Pathol.">
        <title>A gapless genome sequence of the fungus Botrytis cinerea.</title>
        <authorList>
            <person name="Van Kan J.A."/>
            <person name="Stassen J.H."/>
            <person name="Mosbach A."/>
            <person name="Van Der Lee T.A."/>
            <person name="Faino L."/>
            <person name="Farmer A.D."/>
            <person name="Papasotiriou D.G."/>
            <person name="Zhou S."/>
            <person name="Seidl M.F."/>
            <person name="Cottam E."/>
            <person name="Edel D."/>
            <person name="Hahn M."/>
            <person name="Schwartz D.C."/>
            <person name="Dietrich R.A."/>
            <person name="Widdison S."/>
            <person name="Scalliet G."/>
        </authorList>
    </citation>
    <scope>NUCLEOTIDE SEQUENCE [LARGE SCALE GENOMIC DNA]</scope>
    <source>
        <strain evidence="4 5">B05.10</strain>
    </source>
</reference>
<accession>A0A384JUY3</accession>
<dbReference type="VEuPathDB" id="FungiDB:Bcin10g03300"/>
<dbReference type="GeneID" id="5428515"/>
<evidence type="ECO:0000256" key="3">
    <source>
        <dbReference type="SAM" id="MobiDB-lite"/>
    </source>
</evidence>
<evidence type="ECO:0008006" key="6">
    <source>
        <dbReference type="Google" id="ProtNLM"/>
    </source>
</evidence>
<evidence type="ECO:0000256" key="2">
    <source>
        <dbReference type="PROSITE-ProRule" id="PRU00708"/>
    </source>
</evidence>
<evidence type="ECO:0000313" key="5">
    <source>
        <dbReference type="Proteomes" id="UP000001798"/>
    </source>
</evidence>